<gene>
    <name evidence="10" type="ORF">J120_04860</name>
</gene>
<evidence type="ECO:0000256" key="3">
    <source>
        <dbReference type="ARBA" id="ARBA00023157"/>
    </source>
</evidence>
<evidence type="ECO:0000313" key="11">
    <source>
        <dbReference type="Proteomes" id="UP000032214"/>
    </source>
</evidence>
<evidence type="ECO:0000256" key="8">
    <source>
        <dbReference type="PIRSR" id="PIRSR000077-4"/>
    </source>
</evidence>
<feature type="disulfide bond" description="Redox-active" evidence="8">
    <location>
        <begin position="28"/>
        <end position="31"/>
    </location>
</feature>
<keyword evidence="8" id="KW-0676">Redox-active center</keyword>
<evidence type="ECO:0000256" key="5">
    <source>
        <dbReference type="NCBIfam" id="TIGR01068"/>
    </source>
</evidence>
<dbReference type="EMBL" id="ARQD01000005">
    <property type="protein sequence ID" value="KIX84934.1"/>
    <property type="molecule type" value="Genomic_DNA"/>
</dbReference>
<dbReference type="InterPro" id="IPR017937">
    <property type="entry name" value="Thioredoxin_CS"/>
</dbReference>
<dbReference type="Proteomes" id="UP000032214">
    <property type="component" value="Unassembled WGS sequence"/>
</dbReference>
<feature type="domain" description="Thioredoxin" evidence="9">
    <location>
        <begin position="1"/>
        <end position="102"/>
    </location>
</feature>
<evidence type="ECO:0000256" key="6">
    <source>
        <dbReference type="PIRNR" id="PIRNR000077"/>
    </source>
</evidence>
<dbReference type="PANTHER" id="PTHR10438">
    <property type="entry name" value="THIOREDOXIN"/>
    <property type="match status" value="1"/>
</dbReference>
<evidence type="ECO:0000256" key="1">
    <source>
        <dbReference type="ARBA" id="ARBA00004496"/>
    </source>
</evidence>
<dbReference type="AlphaFoldDB" id="A0A0D2GNF9"/>
<dbReference type="GO" id="GO:0005737">
    <property type="term" value="C:cytoplasm"/>
    <property type="evidence" value="ECO:0007669"/>
    <property type="project" value="UniProtKB-SubCell"/>
</dbReference>
<dbReference type="InterPro" id="IPR013766">
    <property type="entry name" value="Thioredoxin_domain"/>
</dbReference>
<dbReference type="Pfam" id="PF00085">
    <property type="entry name" value="Thioredoxin"/>
    <property type="match status" value="1"/>
</dbReference>
<feature type="site" description="Contributes to redox potential value" evidence="7">
    <location>
        <position position="30"/>
    </location>
</feature>
<evidence type="ECO:0000256" key="2">
    <source>
        <dbReference type="ARBA" id="ARBA00022490"/>
    </source>
</evidence>
<dbReference type="PROSITE" id="PS51352">
    <property type="entry name" value="THIOREDOXIN_2"/>
    <property type="match status" value="1"/>
</dbReference>
<dbReference type="InterPro" id="IPR036249">
    <property type="entry name" value="Thioredoxin-like_sf"/>
</dbReference>
<dbReference type="PROSITE" id="PS00194">
    <property type="entry name" value="THIOREDOXIN_1"/>
    <property type="match status" value="1"/>
</dbReference>
<evidence type="ECO:0000256" key="7">
    <source>
        <dbReference type="PIRSR" id="PIRSR000077-1"/>
    </source>
</evidence>
<dbReference type="GO" id="GO:0015035">
    <property type="term" value="F:protein-disulfide reductase activity"/>
    <property type="evidence" value="ECO:0007669"/>
    <property type="project" value="UniProtKB-UniRule"/>
</dbReference>
<keyword evidence="2" id="KW-0963">Cytoplasm</keyword>
<evidence type="ECO:0000256" key="4">
    <source>
        <dbReference type="ARBA" id="ARBA00038353"/>
    </source>
</evidence>
<protein>
    <recommendedName>
        <fullName evidence="5 6">Thioredoxin</fullName>
    </recommendedName>
</protein>
<reference evidence="10 11" key="1">
    <citation type="journal article" date="2013" name="Proc. Natl. Acad. Sci. U.S.A.">
        <title>Candidate phylum TM6 genome recovered from a hospital sink biofilm provides genomic insights into this uncultivated phylum.</title>
        <authorList>
            <person name="McLean J.S."/>
            <person name="Lombardo M.J."/>
            <person name="Badger J.H."/>
            <person name="Edlund A."/>
            <person name="Novotny M."/>
            <person name="Yee-Greenbaum J."/>
            <person name="Vyahhi N."/>
            <person name="Hall A.P."/>
            <person name="Yang Y."/>
            <person name="Dupont C.L."/>
            <person name="Ziegler M.G."/>
            <person name="Chitsaz H."/>
            <person name="Allen A.E."/>
            <person name="Yooseph S."/>
            <person name="Tesler G."/>
            <person name="Pevzner P.A."/>
            <person name="Friedman R.M."/>
            <person name="Nealson K.H."/>
            <person name="Venter J.C."/>
            <person name="Lasken R.S."/>
        </authorList>
    </citation>
    <scope>NUCLEOTIDE SEQUENCE [LARGE SCALE GENOMIC DNA]</scope>
    <source>
        <strain evidence="10 11">TM6SC1</strain>
    </source>
</reference>
<dbReference type="InterPro" id="IPR005746">
    <property type="entry name" value="Thioredoxin"/>
</dbReference>
<dbReference type="SUPFAM" id="SSF52833">
    <property type="entry name" value="Thioredoxin-like"/>
    <property type="match status" value="1"/>
</dbReference>
<comment type="similarity">
    <text evidence="4">Belongs to the thioredoxin family. Plant H-type subfamily.</text>
</comment>
<dbReference type="CDD" id="cd02947">
    <property type="entry name" value="TRX_family"/>
    <property type="match status" value="1"/>
</dbReference>
<dbReference type="eggNOG" id="COG3118">
    <property type="taxonomic scope" value="Bacteria"/>
</dbReference>
<name>A0A0D2GNF9_9BACT</name>
<organism evidence="10 11">
    <name type="scientific">candidate division TM6 bacterium JCVI TM6SC1</name>
    <dbReference type="NCBI Taxonomy" id="1306947"/>
    <lineage>
        <taxon>Bacteria</taxon>
        <taxon>Candidatus Babelota</taxon>
        <taxon>Vermiphilus</taxon>
    </lineage>
</organism>
<sequence length="103" mass="11377">MNQLSSAAEFETAIKNGNVIVDFYAQWCGPCRGLSTTLDAIVKEHDVTVLKVDVDKYQSLASKHRVSSIPHLVFFKKGSKVHEQKGACSKKALEAVITKHFNS</sequence>
<feature type="active site" description="Nucleophile" evidence="7">
    <location>
        <position position="28"/>
    </location>
</feature>
<feature type="site" description="Deprotonates C-terminal active site Cys" evidence="7">
    <location>
        <position position="22"/>
    </location>
</feature>
<evidence type="ECO:0000259" key="9">
    <source>
        <dbReference type="PROSITE" id="PS51352"/>
    </source>
</evidence>
<dbReference type="Gene3D" id="3.40.30.10">
    <property type="entry name" value="Glutaredoxin"/>
    <property type="match status" value="1"/>
</dbReference>
<dbReference type="PRINTS" id="PR00421">
    <property type="entry name" value="THIOREDOXIN"/>
</dbReference>
<dbReference type="STRING" id="1306947.J120_04860"/>
<comment type="caution">
    <text evidence="10">The sequence shown here is derived from an EMBL/GenBank/DDBJ whole genome shotgun (WGS) entry which is preliminary data.</text>
</comment>
<dbReference type="PIRSF" id="PIRSF000077">
    <property type="entry name" value="Thioredoxin"/>
    <property type="match status" value="1"/>
</dbReference>
<dbReference type="PANTHER" id="PTHR10438:SF463">
    <property type="entry name" value="THIOREDOXIN"/>
    <property type="match status" value="1"/>
</dbReference>
<dbReference type="NCBIfam" id="TIGR01068">
    <property type="entry name" value="thioredoxin"/>
    <property type="match status" value="1"/>
</dbReference>
<comment type="subcellular location">
    <subcellularLocation>
        <location evidence="1">Cytoplasm</location>
    </subcellularLocation>
</comment>
<dbReference type="InterPro" id="IPR050620">
    <property type="entry name" value="Thioredoxin_H-type-like"/>
</dbReference>
<proteinExistence type="inferred from homology"/>
<keyword evidence="11" id="KW-1185">Reference proteome</keyword>
<accession>A0A0D2GNF9</accession>
<feature type="site" description="Contributes to redox potential value" evidence="7">
    <location>
        <position position="29"/>
    </location>
</feature>
<feature type="active site" description="Nucleophile" evidence="7">
    <location>
        <position position="31"/>
    </location>
</feature>
<evidence type="ECO:0000313" key="10">
    <source>
        <dbReference type="EMBL" id="KIX84934.1"/>
    </source>
</evidence>
<keyword evidence="3 8" id="KW-1015">Disulfide bond</keyword>